<dbReference type="InterPro" id="IPR001497">
    <property type="entry name" value="MethylDNA_cys_MeTrfase_AS"/>
</dbReference>
<dbReference type="EMBL" id="UINC01001590">
    <property type="protein sequence ID" value="SUZ84321.1"/>
    <property type="molecule type" value="Genomic_DNA"/>
</dbReference>
<accession>A0A381QY19</accession>
<evidence type="ECO:0000256" key="1">
    <source>
        <dbReference type="ARBA" id="ARBA00001286"/>
    </source>
</evidence>
<comment type="catalytic activity">
    <reaction evidence="1">
        <text>a 4-O-methyl-thymidine in DNA + L-cysteinyl-[protein] = a thymidine in DNA + S-methyl-L-cysteinyl-[protein]</text>
        <dbReference type="Rhea" id="RHEA:53428"/>
        <dbReference type="Rhea" id="RHEA-COMP:10131"/>
        <dbReference type="Rhea" id="RHEA-COMP:10132"/>
        <dbReference type="Rhea" id="RHEA-COMP:13555"/>
        <dbReference type="Rhea" id="RHEA-COMP:13556"/>
        <dbReference type="ChEBI" id="CHEBI:29950"/>
        <dbReference type="ChEBI" id="CHEBI:82612"/>
        <dbReference type="ChEBI" id="CHEBI:137386"/>
        <dbReference type="ChEBI" id="CHEBI:137387"/>
        <dbReference type="EC" id="2.1.1.63"/>
    </reaction>
</comment>
<dbReference type="CDD" id="cd06445">
    <property type="entry name" value="ATase"/>
    <property type="match status" value="1"/>
</dbReference>
<dbReference type="PANTHER" id="PTHR10815">
    <property type="entry name" value="METHYLATED-DNA--PROTEIN-CYSTEINE METHYLTRANSFERASE"/>
    <property type="match status" value="1"/>
</dbReference>
<keyword evidence="7" id="KW-0234">DNA repair</keyword>
<evidence type="ECO:0000256" key="5">
    <source>
        <dbReference type="ARBA" id="ARBA00022679"/>
    </source>
</evidence>
<dbReference type="PANTHER" id="PTHR10815:SF13">
    <property type="entry name" value="METHYLATED-DNA--PROTEIN-CYSTEINE METHYLTRANSFERASE"/>
    <property type="match status" value="1"/>
</dbReference>
<gene>
    <name evidence="10" type="ORF">METZ01_LOCUS37175</name>
</gene>
<evidence type="ECO:0000256" key="4">
    <source>
        <dbReference type="ARBA" id="ARBA00022603"/>
    </source>
</evidence>
<keyword evidence="4" id="KW-0489">Methyltransferase</keyword>
<dbReference type="FunFam" id="1.10.10.10:FF:000214">
    <property type="entry name" value="Methylated-DNA--protein-cysteine methyltransferase"/>
    <property type="match status" value="1"/>
</dbReference>
<comment type="catalytic activity">
    <reaction evidence="8">
        <text>a 6-O-methyl-2'-deoxyguanosine in DNA + L-cysteinyl-[protein] = S-methyl-L-cysteinyl-[protein] + a 2'-deoxyguanosine in DNA</text>
        <dbReference type="Rhea" id="RHEA:24000"/>
        <dbReference type="Rhea" id="RHEA-COMP:10131"/>
        <dbReference type="Rhea" id="RHEA-COMP:10132"/>
        <dbReference type="Rhea" id="RHEA-COMP:11367"/>
        <dbReference type="Rhea" id="RHEA-COMP:11368"/>
        <dbReference type="ChEBI" id="CHEBI:29950"/>
        <dbReference type="ChEBI" id="CHEBI:82612"/>
        <dbReference type="ChEBI" id="CHEBI:85445"/>
        <dbReference type="ChEBI" id="CHEBI:85448"/>
        <dbReference type="EC" id="2.1.1.63"/>
    </reaction>
</comment>
<dbReference type="PROSITE" id="PS00374">
    <property type="entry name" value="MGMT"/>
    <property type="match status" value="1"/>
</dbReference>
<feature type="domain" description="Methylated-DNA-[protein]-cysteine S-methyltransferase DNA binding" evidence="9">
    <location>
        <begin position="96"/>
        <end position="176"/>
    </location>
</feature>
<evidence type="ECO:0000256" key="7">
    <source>
        <dbReference type="ARBA" id="ARBA00023204"/>
    </source>
</evidence>
<dbReference type="InterPro" id="IPR036388">
    <property type="entry name" value="WH-like_DNA-bd_sf"/>
</dbReference>
<dbReference type="SUPFAM" id="SSF46767">
    <property type="entry name" value="Methylated DNA-protein cysteine methyltransferase, C-terminal domain"/>
    <property type="match status" value="1"/>
</dbReference>
<dbReference type="Pfam" id="PF01035">
    <property type="entry name" value="DNA_binding_1"/>
    <property type="match status" value="1"/>
</dbReference>
<evidence type="ECO:0000256" key="2">
    <source>
        <dbReference type="ARBA" id="ARBA00008711"/>
    </source>
</evidence>
<dbReference type="GO" id="GO:0006281">
    <property type="term" value="P:DNA repair"/>
    <property type="evidence" value="ECO:0007669"/>
    <property type="project" value="UniProtKB-KW"/>
</dbReference>
<evidence type="ECO:0000256" key="3">
    <source>
        <dbReference type="ARBA" id="ARBA00011918"/>
    </source>
</evidence>
<dbReference type="EC" id="2.1.1.63" evidence="3"/>
<dbReference type="InterPro" id="IPR014048">
    <property type="entry name" value="MethylDNA_cys_MeTrfase_DNA-bd"/>
</dbReference>
<evidence type="ECO:0000256" key="8">
    <source>
        <dbReference type="ARBA" id="ARBA00049348"/>
    </source>
</evidence>
<dbReference type="GO" id="GO:0003908">
    <property type="term" value="F:methylated-DNA-[protein]-cysteine S-methyltransferase activity"/>
    <property type="evidence" value="ECO:0007669"/>
    <property type="project" value="UniProtKB-EC"/>
</dbReference>
<keyword evidence="6" id="KW-0227">DNA damage</keyword>
<dbReference type="GO" id="GO:0032259">
    <property type="term" value="P:methylation"/>
    <property type="evidence" value="ECO:0007669"/>
    <property type="project" value="UniProtKB-KW"/>
</dbReference>
<evidence type="ECO:0000256" key="6">
    <source>
        <dbReference type="ARBA" id="ARBA00022763"/>
    </source>
</evidence>
<comment type="similarity">
    <text evidence="2">Belongs to the MGMT family.</text>
</comment>
<dbReference type="Gene3D" id="1.10.10.10">
    <property type="entry name" value="Winged helix-like DNA-binding domain superfamily/Winged helix DNA-binding domain"/>
    <property type="match status" value="1"/>
</dbReference>
<evidence type="ECO:0000313" key="10">
    <source>
        <dbReference type="EMBL" id="SUZ84321.1"/>
    </source>
</evidence>
<organism evidence="10">
    <name type="scientific">marine metagenome</name>
    <dbReference type="NCBI Taxonomy" id="408172"/>
    <lineage>
        <taxon>unclassified sequences</taxon>
        <taxon>metagenomes</taxon>
        <taxon>ecological metagenomes</taxon>
    </lineage>
</organism>
<name>A0A381QY19_9ZZZZ</name>
<protein>
    <recommendedName>
        <fullName evidence="3">methylated-DNA--[protein]-cysteine S-methyltransferase</fullName>
        <ecNumber evidence="3">2.1.1.63</ecNumber>
    </recommendedName>
</protein>
<proteinExistence type="inferred from homology"/>
<keyword evidence="5" id="KW-0808">Transferase</keyword>
<evidence type="ECO:0000259" key="9">
    <source>
        <dbReference type="Pfam" id="PF01035"/>
    </source>
</evidence>
<sequence>MSGTEEEVGGEPVDEIAKIAGPIGGLWVAYNDHGIAGASFANLKTFARFREEHHDRTGRPSARAEAMPDDLFDAIEHSFNTGDRGALTFDLRGGTPFQISVWEACLAIPAGKTRTYADLAKAIHRPNAVRAVGTALGANPIPVLIPCHRVVRTDGSLGDYAFGLPIKERLLDREAVRSAA</sequence>
<dbReference type="InterPro" id="IPR036217">
    <property type="entry name" value="MethylDNA_cys_MeTrfase_DNAb"/>
</dbReference>
<dbReference type="NCBIfam" id="TIGR00589">
    <property type="entry name" value="ogt"/>
    <property type="match status" value="1"/>
</dbReference>
<reference evidence="10" key="1">
    <citation type="submission" date="2018-05" db="EMBL/GenBank/DDBJ databases">
        <authorList>
            <person name="Lanie J.A."/>
            <person name="Ng W.-L."/>
            <person name="Kazmierczak K.M."/>
            <person name="Andrzejewski T.M."/>
            <person name="Davidsen T.M."/>
            <person name="Wayne K.J."/>
            <person name="Tettelin H."/>
            <person name="Glass J.I."/>
            <person name="Rusch D."/>
            <person name="Podicherti R."/>
            <person name="Tsui H.-C.T."/>
            <person name="Winkler M.E."/>
        </authorList>
    </citation>
    <scope>NUCLEOTIDE SEQUENCE</scope>
</reference>
<dbReference type="AlphaFoldDB" id="A0A381QY19"/>